<dbReference type="EMBL" id="JANEYF010001995">
    <property type="protein sequence ID" value="KAJ8952967.1"/>
    <property type="molecule type" value="Genomic_DNA"/>
</dbReference>
<feature type="chain" id="PRO_5043384322" description="acid phosphatase" evidence="8">
    <location>
        <begin position="21"/>
        <end position="362"/>
    </location>
</feature>
<accession>A0AAV8YNK2</accession>
<sequence>MFSLSLWLCFFSIFVATTYPKTSHDAEWKVSIVDNEETLILTHVLFRHGNRTADRHTELYPKDPYLHETYHPYGHGQLTNAGKRKEFSIGTSLRKRYKGFLGDQYYPEIIEAITTDYNRTKMSLQLVLAGLFPPERETMWEENLYWQPVPYNYLPKHQDKEVSASAKMQAEFNKHKEVFDYISEHTGLSVTRFFDVYNLYFGISTEEEWGFILPNWTTSVWPEALTSLAIRDYFVSMATADMRKMATGYFLNKIIDDTKTKILSSQKPGRKIHLYSAHENNIAELLISLGIFEPHVPNYGAYVLLEIHRIDNIYGVKIFYENHTGDGPQLLKMPNCNSFCPLDIFITQVQEYIPSENLCGIS</sequence>
<evidence type="ECO:0000313" key="9">
    <source>
        <dbReference type="EMBL" id="KAJ8952967.1"/>
    </source>
</evidence>
<keyword evidence="5" id="KW-0378">Hydrolase</keyword>
<dbReference type="PANTHER" id="PTHR11567:SF211">
    <property type="entry name" value="PROSTATIC ACID PHOSPHATASE"/>
    <property type="match status" value="1"/>
</dbReference>
<name>A0AAV8YNK2_9CUCU</name>
<gene>
    <name evidence="9" type="ORF">NQ314_007443</name>
</gene>
<reference evidence="9" key="1">
    <citation type="journal article" date="2023" name="Insect Mol. Biol.">
        <title>Genome sequencing provides insights into the evolution of gene families encoding plant cell wall-degrading enzymes in longhorned beetles.</title>
        <authorList>
            <person name="Shin N.R."/>
            <person name="Okamura Y."/>
            <person name="Kirsch R."/>
            <person name="Pauchet Y."/>
        </authorList>
    </citation>
    <scope>NUCLEOTIDE SEQUENCE</scope>
    <source>
        <strain evidence="9">RBIC_L_NR</strain>
    </source>
</reference>
<comment type="caution">
    <text evidence="9">The sequence shown here is derived from an EMBL/GenBank/DDBJ whole genome shotgun (WGS) entry which is preliminary data.</text>
</comment>
<dbReference type="Pfam" id="PF00328">
    <property type="entry name" value="His_Phos_2"/>
    <property type="match status" value="1"/>
</dbReference>
<dbReference type="InterPro" id="IPR000560">
    <property type="entry name" value="His_Pase_clade-2"/>
</dbReference>
<evidence type="ECO:0000256" key="6">
    <source>
        <dbReference type="ARBA" id="ARBA00023157"/>
    </source>
</evidence>
<organism evidence="9 10">
    <name type="scientific">Rhamnusium bicolor</name>
    <dbReference type="NCBI Taxonomy" id="1586634"/>
    <lineage>
        <taxon>Eukaryota</taxon>
        <taxon>Metazoa</taxon>
        <taxon>Ecdysozoa</taxon>
        <taxon>Arthropoda</taxon>
        <taxon>Hexapoda</taxon>
        <taxon>Insecta</taxon>
        <taxon>Pterygota</taxon>
        <taxon>Neoptera</taxon>
        <taxon>Endopterygota</taxon>
        <taxon>Coleoptera</taxon>
        <taxon>Polyphaga</taxon>
        <taxon>Cucujiformia</taxon>
        <taxon>Chrysomeloidea</taxon>
        <taxon>Cerambycidae</taxon>
        <taxon>Lepturinae</taxon>
        <taxon>Rhagiini</taxon>
        <taxon>Rhamnusium</taxon>
    </lineage>
</organism>
<keyword evidence="4 8" id="KW-0732">Signal</keyword>
<proteinExistence type="inferred from homology"/>
<dbReference type="InterPro" id="IPR050645">
    <property type="entry name" value="Histidine_acid_phosphatase"/>
</dbReference>
<keyword evidence="6" id="KW-1015">Disulfide bond</keyword>
<dbReference type="CDD" id="cd07061">
    <property type="entry name" value="HP_HAP_like"/>
    <property type="match status" value="1"/>
</dbReference>
<evidence type="ECO:0000256" key="8">
    <source>
        <dbReference type="SAM" id="SignalP"/>
    </source>
</evidence>
<feature type="signal peptide" evidence="8">
    <location>
        <begin position="1"/>
        <end position="20"/>
    </location>
</feature>
<evidence type="ECO:0000256" key="3">
    <source>
        <dbReference type="ARBA" id="ARBA00012646"/>
    </source>
</evidence>
<protein>
    <recommendedName>
        <fullName evidence="3">acid phosphatase</fullName>
        <ecNumber evidence="3">3.1.3.2</ecNumber>
    </recommendedName>
</protein>
<dbReference type="SUPFAM" id="SSF53254">
    <property type="entry name" value="Phosphoglycerate mutase-like"/>
    <property type="match status" value="1"/>
</dbReference>
<evidence type="ECO:0000256" key="7">
    <source>
        <dbReference type="ARBA" id="ARBA00023180"/>
    </source>
</evidence>
<evidence type="ECO:0000256" key="5">
    <source>
        <dbReference type="ARBA" id="ARBA00022801"/>
    </source>
</evidence>
<comment type="similarity">
    <text evidence="2">Belongs to the histidine acid phosphatase family.</text>
</comment>
<dbReference type="AlphaFoldDB" id="A0AAV8YNK2"/>
<dbReference type="InterPro" id="IPR029033">
    <property type="entry name" value="His_PPase_superfam"/>
</dbReference>
<dbReference type="Proteomes" id="UP001162156">
    <property type="component" value="Unassembled WGS sequence"/>
</dbReference>
<evidence type="ECO:0000256" key="4">
    <source>
        <dbReference type="ARBA" id="ARBA00022729"/>
    </source>
</evidence>
<dbReference type="PANTHER" id="PTHR11567">
    <property type="entry name" value="ACID PHOSPHATASE-RELATED"/>
    <property type="match status" value="1"/>
</dbReference>
<dbReference type="EC" id="3.1.3.2" evidence="3"/>
<dbReference type="GO" id="GO:0003993">
    <property type="term" value="F:acid phosphatase activity"/>
    <property type="evidence" value="ECO:0007669"/>
    <property type="project" value="UniProtKB-EC"/>
</dbReference>
<comment type="catalytic activity">
    <reaction evidence="1">
        <text>a phosphate monoester + H2O = an alcohol + phosphate</text>
        <dbReference type="Rhea" id="RHEA:15017"/>
        <dbReference type="ChEBI" id="CHEBI:15377"/>
        <dbReference type="ChEBI" id="CHEBI:30879"/>
        <dbReference type="ChEBI" id="CHEBI:43474"/>
        <dbReference type="ChEBI" id="CHEBI:67140"/>
        <dbReference type="EC" id="3.1.3.2"/>
    </reaction>
</comment>
<dbReference type="Gene3D" id="3.40.50.1240">
    <property type="entry name" value="Phosphoglycerate mutase-like"/>
    <property type="match status" value="1"/>
</dbReference>
<evidence type="ECO:0000256" key="2">
    <source>
        <dbReference type="ARBA" id="ARBA00005375"/>
    </source>
</evidence>
<keyword evidence="7" id="KW-0325">Glycoprotein</keyword>
<evidence type="ECO:0000313" key="10">
    <source>
        <dbReference type="Proteomes" id="UP001162156"/>
    </source>
</evidence>
<keyword evidence="10" id="KW-1185">Reference proteome</keyword>
<evidence type="ECO:0000256" key="1">
    <source>
        <dbReference type="ARBA" id="ARBA00000032"/>
    </source>
</evidence>